<evidence type="ECO:0000256" key="1">
    <source>
        <dbReference type="ARBA" id="ARBA00022737"/>
    </source>
</evidence>
<dbReference type="GO" id="GO:0055087">
    <property type="term" value="C:Ski complex"/>
    <property type="evidence" value="ECO:0007669"/>
    <property type="project" value="InterPro"/>
</dbReference>
<comment type="caution">
    <text evidence="4">The sequence shown here is derived from an EMBL/GenBank/DDBJ whole genome shotgun (WGS) entry which is preliminary data.</text>
</comment>
<dbReference type="InterPro" id="IPR019734">
    <property type="entry name" value="TPR_rpt"/>
</dbReference>
<dbReference type="GeneID" id="93590958"/>
<dbReference type="RefSeq" id="XP_067486299.1">
    <property type="nucleotide sequence ID" value="XM_067638408.1"/>
</dbReference>
<dbReference type="Pfam" id="PF13432">
    <property type="entry name" value="TPR_16"/>
    <property type="match status" value="3"/>
</dbReference>
<dbReference type="GO" id="GO:0006401">
    <property type="term" value="P:RNA catabolic process"/>
    <property type="evidence" value="ECO:0007669"/>
    <property type="project" value="InterPro"/>
</dbReference>
<dbReference type="OrthoDB" id="421075at2759"/>
<evidence type="ECO:0008006" key="6">
    <source>
        <dbReference type="Google" id="ProtNLM"/>
    </source>
</evidence>
<dbReference type="VEuPathDB" id="FungiDB:DFL_008647"/>
<feature type="repeat" description="TPR" evidence="3">
    <location>
        <begin position="955"/>
        <end position="988"/>
    </location>
</feature>
<organism evidence="4 5">
    <name type="scientific">Arthrobotrys flagrans</name>
    <name type="common">Nematode-trapping fungus</name>
    <name type="synonym">Trichothecium flagrans</name>
    <dbReference type="NCBI Taxonomy" id="97331"/>
    <lineage>
        <taxon>Eukaryota</taxon>
        <taxon>Fungi</taxon>
        <taxon>Dikarya</taxon>
        <taxon>Ascomycota</taxon>
        <taxon>Pezizomycotina</taxon>
        <taxon>Orbiliomycetes</taxon>
        <taxon>Orbiliales</taxon>
        <taxon>Orbiliaceae</taxon>
        <taxon>Arthrobotrys</taxon>
    </lineage>
</organism>
<evidence type="ECO:0000313" key="5">
    <source>
        <dbReference type="Proteomes" id="UP000283090"/>
    </source>
</evidence>
<dbReference type="PROSITE" id="PS50005">
    <property type="entry name" value="TPR"/>
    <property type="match status" value="4"/>
</dbReference>
<evidence type="ECO:0000313" key="4">
    <source>
        <dbReference type="EMBL" id="RVD80755.1"/>
    </source>
</evidence>
<dbReference type="PROSITE" id="PS50293">
    <property type="entry name" value="TPR_REGION"/>
    <property type="match status" value="1"/>
</dbReference>
<reference evidence="4 5" key="1">
    <citation type="submission" date="2019-01" db="EMBL/GenBank/DDBJ databases">
        <title>Intercellular communication is required for trap formation in the nematode-trapping fungus Duddingtonia flagrans.</title>
        <authorList>
            <person name="Youssar L."/>
            <person name="Wernet V."/>
            <person name="Hensel N."/>
            <person name="Hildebrandt H.-G."/>
            <person name="Fischer R."/>
        </authorList>
    </citation>
    <scope>NUCLEOTIDE SEQUENCE [LARGE SCALE GENOMIC DNA]</scope>
    <source>
        <strain evidence="4 5">CBS H-5679</strain>
    </source>
</reference>
<sequence>MSKAASRALMKAAKAAIDRQKWEEARDAAFKIVQADPKQYVGHLYLGLSQFRLHEVKDGEKSYRDAIQLNPSEAPAWQGLVQLYEETQQVNEYLDAATELAVILMQKEDRAKFDGLINKVLQFVEARGTRAEQKKALSLQLPESPIYQYLEASPTHAPPSPDITYRRLAEIIEAEEKELINSQIAARKSRLGATERSVTVQVKQEVWKKSPLQDLYAKIIDWTKDDQVRRDTEAKQLKLGYSYLEVLRAAEKPEQRDRVLEWAKGIVILKVPYELAWKLEIEWRDVDNIGDYDVTVLRNYVDLFPNTGLATLLRAFLDSEISPFPVVEPEEQEEDEGGVSLIQDIGPDERLDFIIDGLDREKTSILGHRILGEYYLLLSEYENAVDVCRKGLTAVARQAQISGLEFQKNTDAIAVLLATALVHYQAPRHHNEATASFKDVLTRNPQNTGALIGLGLILEDQGEFEQAAGFLRKALQSNPDNLKVISEAAWCEVQQGHYDLGIGELQGCLERITGVDPQSRDLKAQVLWRIGSALWDSEPGKRSSREGAYYYFMQALRSNPNFAPAFTGLGIYYADISGDLERANKCFQKAFELSSGEYEAAERLARNFADTKDWELVEIVARRAADADKKRTTVGKAASWPQVALGVVELNNLNYPLAIQAFQAALRTSPKDVHSWIGLGEAYSNLGRYIAATKAFKQAQTIDPDNWFITYMMANVELELGEYDSACDGYRAVLSKRPDEFGVIMALTEALVAASFNNLNTGLFGRAATAAREALQVAKQLVKINPAAFNLWKAVGDACSVFSWVQSLLGEFPADDVSEILTTNIDKAEFNILSETDGVGASTLDTYDDLPLLEKCLLASILAYKRGIYASAEDRHAHAVAWYNLGTAEYRALLCPEDRATKYRKAAITCFKRAIKLEPGNSDFWNALGTVTSDVNARVAQHALVRALNINEKNARIWTNLGTLYMLHGDYQLANDAFTRGQSADPDYSHAWVGQGLVALATGQTRDAPGLFEHAFQLSASENYSNLVKLQFASTTFDVLLEQHRTDSSLTSLLNPMFASHQLIQQKARDPISLRLAALYEERAGDFEGAVAKLSQVCDILEAKYEESEAAEDLIMYAQATADRARPYLGLKDYENAIESAELSFTLSEGLEVSKCRLSAHLTAGLAYYFTGKIDESLEMFKIALEESKENPDVVALLAQVLWAKGGDDEREVAMQQLMGSIEKNPEHLLSTMLLGVIGALQGDEAIVESVMEDLEMVNGVGKRSDEDVKKVNKLLLTLGEISGRNTSPICTTAIFLNPSNSAAWKSLADTSDEPFPANMALDLALSKAMPDLDDLCEALEASGTIDHDQMSLVIAPWRVEGWKRFAQDVGA</sequence>
<dbReference type="PANTHER" id="PTHR15704">
    <property type="entry name" value="SUPERKILLER 3 PROTEIN-RELATED"/>
    <property type="match status" value="1"/>
</dbReference>
<evidence type="ECO:0000256" key="2">
    <source>
        <dbReference type="ARBA" id="ARBA00022803"/>
    </source>
</evidence>
<dbReference type="InterPro" id="IPR039226">
    <property type="entry name" value="Ski3/TTC37"/>
</dbReference>
<dbReference type="Gene3D" id="1.25.40.10">
    <property type="entry name" value="Tetratricopeptide repeat domain"/>
    <property type="match status" value="6"/>
</dbReference>
<dbReference type="SMART" id="SM00028">
    <property type="entry name" value="TPR"/>
    <property type="match status" value="12"/>
</dbReference>
<keyword evidence="5" id="KW-1185">Reference proteome</keyword>
<name>A0A436ZPE0_ARTFL</name>
<dbReference type="Pfam" id="PF18833">
    <property type="entry name" value="TPR_22"/>
    <property type="match status" value="1"/>
</dbReference>
<accession>A0A436ZPE0</accession>
<dbReference type="Proteomes" id="UP000283090">
    <property type="component" value="Unassembled WGS sequence"/>
</dbReference>
<feature type="repeat" description="TPR" evidence="3">
    <location>
        <begin position="448"/>
        <end position="481"/>
    </location>
</feature>
<dbReference type="EMBL" id="SAEB01000012">
    <property type="protein sequence ID" value="RVD80755.1"/>
    <property type="molecule type" value="Genomic_DNA"/>
</dbReference>
<feature type="repeat" description="TPR" evidence="3">
    <location>
        <begin position="673"/>
        <end position="706"/>
    </location>
</feature>
<dbReference type="InterPro" id="IPR040962">
    <property type="entry name" value="TPR_22"/>
</dbReference>
<feature type="repeat" description="TPR" evidence="3">
    <location>
        <begin position="1158"/>
        <end position="1191"/>
    </location>
</feature>
<proteinExistence type="predicted"/>
<keyword evidence="1" id="KW-0677">Repeat</keyword>
<dbReference type="PANTHER" id="PTHR15704:SF7">
    <property type="entry name" value="SUPERKILLER COMPLEX PROTEIN 3"/>
    <property type="match status" value="1"/>
</dbReference>
<protein>
    <recommendedName>
        <fullName evidence="6">Superkiller protein 3</fullName>
    </recommendedName>
</protein>
<gene>
    <name evidence="4" type="ORF">DFL_008647</name>
</gene>
<keyword evidence="2 3" id="KW-0802">TPR repeat</keyword>
<dbReference type="STRING" id="97331.A0A436ZPE0"/>
<evidence type="ECO:0000256" key="3">
    <source>
        <dbReference type="PROSITE-ProRule" id="PRU00339"/>
    </source>
</evidence>
<dbReference type="InterPro" id="IPR011990">
    <property type="entry name" value="TPR-like_helical_dom_sf"/>
</dbReference>
<dbReference type="SUPFAM" id="SSF48452">
    <property type="entry name" value="TPR-like"/>
    <property type="match status" value="5"/>
</dbReference>